<accession>A0A4P6YWB4</accession>
<keyword evidence="1" id="KW-0732">Signal</keyword>
<dbReference type="Proteomes" id="UP000292886">
    <property type="component" value="Chromosome"/>
</dbReference>
<dbReference type="RefSeq" id="WP_133364256.1">
    <property type="nucleotide sequence ID" value="NZ_CP037940.1"/>
</dbReference>
<name>A0A4P6YWB4_9LACO</name>
<feature type="signal peptide" evidence="1">
    <location>
        <begin position="1"/>
        <end position="26"/>
    </location>
</feature>
<reference evidence="3" key="1">
    <citation type="submission" date="2019-03" db="EMBL/GenBank/DDBJ databases">
        <title>Weissella sp. 26KH-42 Genome sequencing.</title>
        <authorList>
            <person name="Heo J."/>
            <person name="Kim S.-J."/>
            <person name="Kim J.-S."/>
            <person name="Hong S.-B."/>
            <person name="Kwon S.-W."/>
        </authorList>
    </citation>
    <scope>NUCLEOTIDE SEQUENCE [LARGE SCALE GENOMIC DNA]</scope>
    <source>
        <strain evidence="3">26KH-42</strain>
    </source>
</reference>
<evidence type="ECO:0000313" key="2">
    <source>
        <dbReference type="EMBL" id="QBO37179.1"/>
    </source>
</evidence>
<evidence type="ECO:0000256" key="1">
    <source>
        <dbReference type="SAM" id="SignalP"/>
    </source>
</evidence>
<sequence>MKLVKVTAVVAAALFSASVIASPASAASKTVSSSNYTVNKGKRTYTTTKQLYIKAAKGTKVTVSTKGKTVKKATLKKATQTLKLAKKTTLKNGQKITVKLAKKGQKTVSFTVTAWSHSLTVKSRKNQSTVYNLQKGFKIATKKGAKVTIYLKNASGSWSQVKSFKATSSKLTTTKMTLKAGKTYKIASTYKKNTVSVTKIIKKSVAPKVSFKSTLKFNGKTATISGSVNDKNAAFKASAGKLAWSGKNFTVSGLTQAQASKVTVTAGKEKINLAAKKSYKLNPVSIKTVDMKGVNLTKYSDPTFANVVNVFTKFSGISKLDARNTTVTKTQLQVLLNEKQTNNGSAFVIVSTLQAHNGTLDLTGMKITGLTGHESYKNAKEVAAYAKNSLATHGVTTITVKG</sequence>
<evidence type="ECO:0000313" key="3">
    <source>
        <dbReference type="Proteomes" id="UP000292886"/>
    </source>
</evidence>
<dbReference type="EMBL" id="CP037940">
    <property type="protein sequence ID" value="QBO37179.1"/>
    <property type="molecule type" value="Genomic_DNA"/>
</dbReference>
<organism evidence="2 3">
    <name type="scientific">Periweissella cryptocerci</name>
    <dbReference type="NCBI Taxonomy" id="2506420"/>
    <lineage>
        <taxon>Bacteria</taxon>
        <taxon>Bacillati</taxon>
        <taxon>Bacillota</taxon>
        <taxon>Bacilli</taxon>
        <taxon>Lactobacillales</taxon>
        <taxon>Lactobacillaceae</taxon>
        <taxon>Periweissella</taxon>
    </lineage>
</organism>
<feature type="chain" id="PRO_5020775923" evidence="1">
    <location>
        <begin position="27"/>
        <end position="402"/>
    </location>
</feature>
<keyword evidence="3" id="KW-1185">Reference proteome</keyword>
<proteinExistence type="predicted"/>
<dbReference type="AlphaFoldDB" id="A0A4P6YWB4"/>
<dbReference type="KEGG" id="wei:EQG49_12300"/>
<protein>
    <submittedName>
        <fullName evidence="2">Uncharacterized protein</fullName>
    </submittedName>
</protein>
<gene>
    <name evidence="2" type="ORF">EQG49_12300</name>
</gene>